<evidence type="ECO:0000256" key="1">
    <source>
        <dbReference type="SAM" id="Phobius"/>
    </source>
</evidence>
<dbReference type="Pfam" id="PF11750">
    <property type="entry name" value="DUF3307"/>
    <property type="match status" value="1"/>
</dbReference>
<feature type="transmembrane region" description="Helical" evidence="1">
    <location>
        <begin position="38"/>
        <end position="57"/>
    </location>
</feature>
<keyword evidence="1" id="KW-0812">Transmembrane</keyword>
<dbReference type="Proteomes" id="UP000295325">
    <property type="component" value="Unassembled WGS sequence"/>
</dbReference>
<feature type="transmembrane region" description="Helical" evidence="1">
    <location>
        <begin position="94"/>
        <end position="115"/>
    </location>
</feature>
<gene>
    <name evidence="2" type="ORF">EDD71_104188</name>
</gene>
<feature type="transmembrane region" description="Helical" evidence="1">
    <location>
        <begin position="147"/>
        <end position="169"/>
    </location>
</feature>
<protein>
    <submittedName>
        <fullName evidence="2">Uncharacterized protein DUF3307</fullName>
    </submittedName>
</protein>
<keyword evidence="1" id="KW-1133">Transmembrane helix</keyword>
<reference evidence="2 3" key="1">
    <citation type="submission" date="2019-03" db="EMBL/GenBank/DDBJ databases">
        <title>Genomic Encyclopedia of Type Strains, Phase IV (KMG-IV): sequencing the most valuable type-strain genomes for metagenomic binning, comparative biology and taxonomic classification.</title>
        <authorList>
            <person name="Goeker M."/>
        </authorList>
    </citation>
    <scope>NUCLEOTIDE SEQUENCE [LARGE SCALE GENOMIC DNA]</scope>
    <source>
        <strain evidence="2 3">DSM 24455</strain>
    </source>
</reference>
<organism evidence="2 3">
    <name type="scientific">Fonticella tunisiensis</name>
    <dbReference type="NCBI Taxonomy" id="1096341"/>
    <lineage>
        <taxon>Bacteria</taxon>
        <taxon>Bacillati</taxon>
        <taxon>Bacillota</taxon>
        <taxon>Clostridia</taxon>
        <taxon>Eubacteriales</taxon>
        <taxon>Clostridiaceae</taxon>
        <taxon>Fonticella</taxon>
    </lineage>
</organism>
<sequence>MNIRVILLLIFAHMVSDFLLQSNYIVKLRYSPESGKSLRGNLLHALVYFMVSLAFIINYMSVQIFFTALAIGAFHFLVDYIKSVLAIKSPFTKYSLSIFVVDQVVHMAFIIFMLLPKGFKAYIAAFSHQDVRDKFAVFKNMEYMDRLLVSGILIIAALWGTGIFIRIFFDHIKLKPYKRAINMNIKIREDLKETDGAPDGGFIIGILERLFIICSILLDLPQVIGFVLATKSIARFKRFDDDEFVELFIIGSFISFISAIIVGVIVKGLSTIPY</sequence>
<feature type="transmembrane region" description="Helical" evidence="1">
    <location>
        <begin position="210"/>
        <end position="228"/>
    </location>
</feature>
<comment type="caution">
    <text evidence="2">The sequence shown here is derived from an EMBL/GenBank/DDBJ whole genome shotgun (WGS) entry which is preliminary data.</text>
</comment>
<feature type="transmembrane region" description="Helical" evidence="1">
    <location>
        <begin position="63"/>
        <end position="82"/>
    </location>
</feature>
<proteinExistence type="predicted"/>
<keyword evidence="3" id="KW-1185">Reference proteome</keyword>
<keyword evidence="1" id="KW-0472">Membrane</keyword>
<dbReference type="EMBL" id="SOAZ01000004">
    <property type="protein sequence ID" value="TDT62456.1"/>
    <property type="molecule type" value="Genomic_DNA"/>
</dbReference>
<dbReference type="InterPro" id="IPR021737">
    <property type="entry name" value="Phage_phiKZ_Orf197"/>
</dbReference>
<dbReference type="OrthoDB" id="5122730at2"/>
<dbReference type="AlphaFoldDB" id="A0A4R7KSA8"/>
<feature type="transmembrane region" description="Helical" evidence="1">
    <location>
        <begin position="248"/>
        <end position="269"/>
    </location>
</feature>
<accession>A0A4R7KSA8</accession>
<feature type="transmembrane region" description="Helical" evidence="1">
    <location>
        <begin position="6"/>
        <end position="26"/>
    </location>
</feature>
<evidence type="ECO:0000313" key="2">
    <source>
        <dbReference type="EMBL" id="TDT62456.1"/>
    </source>
</evidence>
<evidence type="ECO:0000313" key="3">
    <source>
        <dbReference type="Proteomes" id="UP000295325"/>
    </source>
</evidence>
<name>A0A4R7KSA8_9CLOT</name>